<evidence type="ECO:0000256" key="3">
    <source>
        <dbReference type="ARBA" id="ARBA00022603"/>
    </source>
</evidence>
<keyword evidence="4 6" id="KW-0808">Transferase</keyword>
<keyword evidence="5 6" id="KW-0949">S-adenosyl-L-methionine</keyword>
<dbReference type="Proteomes" id="UP000823618">
    <property type="component" value="Unassembled WGS sequence"/>
</dbReference>
<feature type="binding site" evidence="6">
    <location>
        <position position="161"/>
    </location>
    <ligand>
        <name>S-adenosyl-L-methionine</name>
        <dbReference type="ChEBI" id="CHEBI:59789"/>
    </ligand>
</feature>
<dbReference type="CDD" id="cd02440">
    <property type="entry name" value="AdoMet_MTases"/>
    <property type="match status" value="1"/>
</dbReference>
<dbReference type="PANTHER" id="PTHR43648:SF1">
    <property type="entry name" value="ELECTRON TRANSFER FLAVOPROTEIN BETA SUBUNIT LYSINE METHYLTRANSFERASE"/>
    <property type="match status" value="1"/>
</dbReference>
<feature type="binding site" evidence="6">
    <location>
        <position position="255"/>
    </location>
    <ligand>
        <name>S-adenosyl-L-methionine</name>
        <dbReference type="ChEBI" id="CHEBI:59789"/>
    </ligand>
</feature>
<dbReference type="AlphaFoldDB" id="A0A9D9N7T8"/>
<name>A0A9D9N7T8_9FIRM</name>
<feature type="binding site" evidence="6">
    <location>
        <position position="204"/>
    </location>
    <ligand>
        <name>S-adenosyl-L-methionine</name>
        <dbReference type="ChEBI" id="CHEBI:59789"/>
    </ligand>
</feature>
<comment type="subcellular location">
    <subcellularLocation>
        <location evidence="6">Cytoplasm</location>
    </subcellularLocation>
</comment>
<protein>
    <recommendedName>
        <fullName evidence="6">Ribosomal protein L11 methyltransferase</fullName>
        <shortName evidence="6">L11 Mtase</shortName>
        <ecNumber evidence="6">2.1.1.-</ecNumber>
    </recommendedName>
</protein>
<keyword evidence="7" id="KW-0689">Ribosomal protein</keyword>
<dbReference type="InterPro" id="IPR004498">
    <property type="entry name" value="Ribosomal_PrmA_MeTrfase"/>
</dbReference>
<dbReference type="PIRSF" id="PIRSF000401">
    <property type="entry name" value="RPL11_MTase"/>
    <property type="match status" value="1"/>
</dbReference>
<sequence>MKWKKLTIETTTEATDMLSYELGELGVEGIEVEDHVPLSEEDRKTMYVDLLPDEIAPDDGTAKINCYLEEDQDLEELANKIREKLEEIGQFLPIGSGKITFGETEDKDWINNWKQYFKPFRLDETIIIKPTWEELTEQKEGDLVIQIDPGTAFGTGSHETTRLCISQLKKYIKPETKLLDAGCGSGILSIIAIKLGVKEALGIDIDPNAIIATKENMAINDVTEEQLKVIQGNILEDQSFQDEIGYDCYDIVVANILADVICPLSGKVTPHLKEGGIFITSGIINTKEQEVKDAILANDMEILETNYLGEWVSITARPKSK</sequence>
<dbReference type="InterPro" id="IPR029063">
    <property type="entry name" value="SAM-dependent_MTases_sf"/>
</dbReference>
<comment type="similarity">
    <text evidence="1 6">Belongs to the methyltransferase superfamily. PrmA family.</text>
</comment>
<evidence type="ECO:0000313" key="7">
    <source>
        <dbReference type="EMBL" id="MBO8463265.1"/>
    </source>
</evidence>
<dbReference type="GO" id="GO:0005840">
    <property type="term" value="C:ribosome"/>
    <property type="evidence" value="ECO:0007669"/>
    <property type="project" value="UniProtKB-KW"/>
</dbReference>
<dbReference type="HAMAP" id="MF_00735">
    <property type="entry name" value="Methyltr_PrmA"/>
    <property type="match status" value="1"/>
</dbReference>
<proteinExistence type="inferred from homology"/>
<reference evidence="7" key="1">
    <citation type="submission" date="2020-10" db="EMBL/GenBank/DDBJ databases">
        <authorList>
            <person name="Gilroy R."/>
        </authorList>
    </citation>
    <scope>NUCLEOTIDE SEQUENCE</scope>
    <source>
        <strain evidence="7">E3-2379</strain>
    </source>
</reference>
<evidence type="ECO:0000256" key="6">
    <source>
        <dbReference type="HAMAP-Rule" id="MF_00735"/>
    </source>
</evidence>
<feature type="binding site" evidence="6">
    <location>
        <position position="182"/>
    </location>
    <ligand>
        <name>S-adenosyl-L-methionine</name>
        <dbReference type="ChEBI" id="CHEBI:59789"/>
    </ligand>
</feature>
<dbReference type="NCBIfam" id="TIGR00406">
    <property type="entry name" value="prmA"/>
    <property type="match status" value="1"/>
</dbReference>
<keyword evidence="2 6" id="KW-0963">Cytoplasm</keyword>
<dbReference type="Pfam" id="PF06325">
    <property type="entry name" value="PrmA"/>
    <property type="match status" value="1"/>
</dbReference>
<comment type="function">
    <text evidence="6">Methylates ribosomal protein L11.</text>
</comment>
<dbReference type="GO" id="GO:0008276">
    <property type="term" value="F:protein methyltransferase activity"/>
    <property type="evidence" value="ECO:0007669"/>
    <property type="project" value="UniProtKB-UniRule"/>
</dbReference>
<evidence type="ECO:0000256" key="5">
    <source>
        <dbReference type="ARBA" id="ARBA00022691"/>
    </source>
</evidence>
<dbReference type="InterPro" id="IPR050078">
    <property type="entry name" value="Ribosomal_L11_MeTrfase_PrmA"/>
</dbReference>
<dbReference type="EMBL" id="JADIML010000139">
    <property type="protein sequence ID" value="MBO8463265.1"/>
    <property type="molecule type" value="Genomic_DNA"/>
</dbReference>
<organism evidence="7 8">
    <name type="scientific">Candidatus Scybalomonas excrementavium</name>
    <dbReference type="NCBI Taxonomy" id="2840943"/>
    <lineage>
        <taxon>Bacteria</taxon>
        <taxon>Bacillati</taxon>
        <taxon>Bacillota</taxon>
        <taxon>Clostridia</taxon>
        <taxon>Lachnospirales</taxon>
        <taxon>Lachnospiraceae</taxon>
        <taxon>Lachnospiraceae incertae sedis</taxon>
        <taxon>Candidatus Scybalomonas</taxon>
    </lineage>
</organism>
<evidence type="ECO:0000256" key="2">
    <source>
        <dbReference type="ARBA" id="ARBA00022490"/>
    </source>
</evidence>
<keyword evidence="7" id="KW-0687">Ribonucleoprotein</keyword>
<comment type="catalytic activity">
    <reaction evidence="6">
        <text>L-lysyl-[protein] + 3 S-adenosyl-L-methionine = N(6),N(6),N(6)-trimethyl-L-lysyl-[protein] + 3 S-adenosyl-L-homocysteine + 3 H(+)</text>
        <dbReference type="Rhea" id="RHEA:54192"/>
        <dbReference type="Rhea" id="RHEA-COMP:9752"/>
        <dbReference type="Rhea" id="RHEA-COMP:13826"/>
        <dbReference type="ChEBI" id="CHEBI:15378"/>
        <dbReference type="ChEBI" id="CHEBI:29969"/>
        <dbReference type="ChEBI" id="CHEBI:57856"/>
        <dbReference type="ChEBI" id="CHEBI:59789"/>
        <dbReference type="ChEBI" id="CHEBI:61961"/>
    </reaction>
</comment>
<accession>A0A9D9N7T8</accession>
<evidence type="ECO:0000256" key="4">
    <source>
        <dbReference type="ARBA" id="ARBA00022679"/>
    </source>
</evidence>
<evidence type="ECO:0000313" key="8">
    <source>
        <dbReference type="Proteomes" id="UP000823618"/>
    </source>
</evidence>
<evidence type="ECO:0000256" key="1">
    <source>
        <dbReference type="ARBA" id="ARBA00009741"/>
    </source>
</evidence>
<gene>
    <name evidence="6 7" type="primary">prmA</name>
    <name evidence="7" type="ORF">IAC13_04965</name>
</gene>
<dbReference type="GO" id="GO:0032259">
    <property type="term" value="P:methylation"/>
    <property type="evidence" value="ECO:0007669"/>
    <property type="project" value="UniProtKB-KW"/>
</dbReference>
<dbReference type="PANTHER" id="PTHR43648">
    <property type="entry name" value="ELECTRON TRANSFER FLAVOPROTEIN BETA SUBUNIT LYSINE METHYLTRANSFERASE"/>
    <property type="match status" value="1"/>
</dbReference>
<comment type="caution">
    <text evidence="7">The sequence shown here is derived from an EMBL/GenBank/DDBJ whole genome shotgun (WGS) entry which is preliminary data.</text>
</comment>
<dbReference type="GO" id="GO:0005737">
    <property type="term" value="C:cytoplasm"/>
    <property type="evidence" value="ECO:0007669"/>
    <property type="project" value="UniProtKB-SubCell"/>
</dbReference>
<keyword evidence="3 6" id="KW-0489">Methyltransferase</keyword>
<reference evidence="7" key="2">
    <citation type="journal article" date="2021" name="PeerJ">
        <title>Extensive microbial diversity within the chicken gut microbiome revealed by metagenomics and culture.</title>
        <authorList>
            <person name="Gilroy R."/>
            <person name="Ravi A."/>
            <person name="Getino M."/>
            <person name="Pursley I."/>
            <person name="Horton D.L."/>
            <person name="Alikhan N.F."/>
            <person name="Baker D."/>
            <person name="Gharbi K."/>
            <person name="Hall N."/>
            <person name="Watson M."/>
            <person name="Adriaenssens E.M."/>
            <person name="Foster-Nyarko E."/>
            <person name="Jarju S."/>
            <person name="Secka A."/>
            <person name="Antonio M."/>
            <person name="Oren A."/>
            <person name="Chaudhuri R.R."/>
            <person name="La Ragione R."/>
            <person name="Hildebrand F."/>
            <person name="Pallen M.J."/>
        </authorList>
    </citation>
    <scope>NUCLEOTIDE SEQUENCE</scope>
    <source>
        <strain evidence="7">E3-2379</strain>
    </source>
</reference>
<dbReference type="EC" id="2.1.1.-" evidence="6"/>
<dbReference type="Gene3D" id="3.40.50.150">
    <property type="entry name" value="Vaccinia Virus protein VP39"/>
    <property type="match status" value="1"/>
</dbReference>
<dbReference type="SUPFAM" id="SSF53335">
    <property type="entry name" value="S-adenosyl-L-methionine-dependent methyltransferases"/>
    <property type="match status" value="1"/>
</dbReference>